<proteinExistence type="predicted"/>
<accession>A0A517P4X8</accession>
<dbReference type="AlphaFoldDB" id="A0A517P4X8"/>
<dbReference type="Proteomes" id="UP000318741">
    <property type="component" value="Chromosome"/>
</dbReference>
<organism evidence="2 3">
    <name type="scientific">Alienimonas californiensis</name>
    <dbReference type="NCBI Taxonomy" id="2527989"/>
    <lineage>
        <taxon>Bacteria</taxon>
        <taxon>Pseudomonadati</taxon>
        <taxon>Planctomycetota</taxon>
        <taxon>Planctomycetia</taxon>
        <taxon>Planctomycetales</taxon>
        <taxon>Planctomycetaceae</taxon>
        <taxon>Alienimonas</taxon>
    </lineage>
</organism>
<name>A0A517P4X8_9PLAN</name>
<gene>
    <name evidence="2" type="ORF">CA12_05030</name>
</gene>
<dbReference type="RefSeq" id="WP_145357259.1">
    <property type="nucleotide sequence ID" value="NZ_CP036265.1"/>
</dbReference>
<feature type="compositionally biased region" description="Pro residues" evidence="1">
    <location>
        <begin position="86"/>
        <end position="104"/>
    </location>
</feature>
<evidence type="ECO:0000313" key="3">
    <source>
        <dbReference type="Proteomes" id="UP000318741"/>
    </source>
</evidence>
<reference evidence="2 3" key="1">
    <citation type="submission" date="2019-02" db="EMBL/GenBank/DDBJ databases">
        <title>Deep-cultivation of Planctomycetes and their phenomic and genomic characterization uncovers novel biology.</title>
        <authorList>
            <person name="Wiegand S."/>
            <person name="Jogler M."/>
            <person name="Boedeker C."/>
            <person name="Pinto D."/>
            <person name="Vollmers J."/>
            <person name="Rivas-Marin E."/>
            <person name="Kohn T."/>
            <person name="Peeters S.H."/>
            <person name="Heuer A."/>
            <person name="Rast P."/>
            <person name="Oberbeckmann S."/>
            <person name="Bunk B."/>
            <person name="Jeske O."/>
            <person name="Meyerdierks A."/>
            <person name="Storesund J.E."/>
            <person name="Kallscheuer N."/>
            <person name="Luecker S."/>
            <person name="Lage O.M."/>
            <person name="Pohl T."/>
            <person name="Merkel B.J."/>
            <person name="Hornburger P."/>
            <person name="Mueller R.-W."/>
            <person name="Bruemmer F."/>
            <person name="Labrenz M."/>
            <person name="Spormann A.M."/>
            <person name="Op den Camp H."/>
            <person name="Overmann J."/>
            <person name="Amann R."/>
            <person name="Jetten M.S.M."/>
            <person name="Mascher T."/>
            <person name="Medema M.H."/>
            <person name="Devos D.P."/>
            <person name="Kaster A.-K."/>
            <person name="Ovreas L."/>
            <person name="Rohde M."/>
            <person name="Galperin M.Y."/>
            <person name="Jogler C."/>
        </authorList>
    </citation>
    <scope>NUCLEOTIDE SEQUENCE [LARGE SCALE GENOMIC DNA]</scope>
    <source>
        <strain evidence="2 3">CA12</strain>
    </source>
</reference>
<feature type="region of interest" description="Disordered" evidence="1">
    <location>
        <begin position="77"/>
        <end position="106"/>
    </location>
</feature>
<protein>
    <submittedName>
        <fullName evidence="2">Uncharacterized protein</fullName>
    </submittedName>
</protein>
<evidence type="ECO:0000313" key="2">
    <source>
        <dbReference type="EMBL" id="QDT14430.1"/>
    </source>
</evidence>
<dbReference type="EMBL" id="CP036265">
    <property type="protein sequence ID" value="QDT14430.1"/>
    <property type="molecule type" value="Genomic_DNA"/>
</dbReference>
<evidence type="ECO:0000256" key="1">
    <source>
        <dbReference type="SAM" id="MobiDB-lite"/>
    </source>
</evidence>
<sequence length="213" mass="21270">MFRSLVHLPPALRSAAAGLVVGLGLTAAAGCGGVGFAGPPAAADPPAAAEAPGAVVTFFGGPNAYAAVANPKRVEAYRVSHRSRTPAPPTGEAPPAGEAPPPEPAWVGDYRETAGPVAVPGGKAAALSAALRSGDWLSPHTGKRCLPTYGVKLRFTGCDGTVADVWVCFECDLVAVVAGGKQTGRDDSEALRPALLAVAKAAFPQDAAIAGLE</sequence>
<keyword evidence="3" id="KW-1185">Reference proteome</keyword>
<dbReference type="PROSITE" id="PS51257">
    <property type="entry name" value="PROKAR_LIPOPROTEIN"/>
    <property type="match status" value="1"/>
</dbReference>
<dbReference type="KEGG" id="acaf:CA12_05030"/>